<evidence type="ECO:0000256" key="1">
    <source>
        <dbReference type="SAM" id="Coils"/>
    </source>
</evidence>
<name>A0AA88H729_ARTSF</name>
<comment type="caution">
    <text evidence="2">The sequence shown here is derived from an EMBL/GenBank/DDBJ whole genome shotgun (WGS) entry which is preliminary data.</text>
</comment>
<gene>
    <name evidence="2" type="ORF">QYM36_018329</name>
</gene>
<organism evidence="2 3">
    <name type="scientific">Artemia franciscana</name>
    <name type="common">Brine shrimp</name>
    <name type="synonym">Artemia sanfranciscana</name>
    <dbReference type="NCBI Taxonomy" id="6661"/>
    <lineage>
        <taxon>Eukaryota</taxon>
        <taxon>Metazoa</taxon>
        <taxon>Ecdysozoa</taxon>
        <taxon>Arthropoda</taxon>
        <taxon>Crustacea</taxon>
        <taxon>Branchiopoda</taxon>
        <taxon>Anostraca</taxon>
        <taxon>Artemiidae</taxon>
        <taxon>Artemia</taxon>
    </lineage>
</organism>
<dbReference type="EMBL" id="JAVRJZ010000113">
    <property type="protein sequence ID" value="KAK2703188.1"/>
    <property type="molecule type" value="Genomic_DNA"/>
</dbReference>
<accession>A0AA88H729</accession>
<proteinExistence type="predicted"/>
<keyword evidence="1" id="KW-0175">Coiled coil</keyword>
<dbReference type="AlphaFoldDB" id="A0AA88H729"/>
<protein>
    <submittedName>
        <fullName evidence="2">Uncharacterized protein</fullName>
    </submittedName>
</protein>
<keyword evidence="3" id="KW-1185">Reference proteome</keyword>
<dbReference type="Proteomes" id="UP001187531">
    <property type="component" value="Unassembled WGS sequence"/>
</dbReference>
<feature type="coiled-coil region" evidence="1">
    <location>
        <begin position="78"/>
        <end position="105"/>
    </location>
</feature>
<evidence type="ECO:0000313" key="2">
    <source>
        <dbReference type="EMBL" id="KAK2703188.1"/>
    </source>
</evidence>
<reference evidence="2" key="1">
    <citation type="submission" date="2023-07" db="EMBL/GenBank/DDBJ databases">
        <title>Chromosome-level genome assembly of Artemia franciscana.</title>
        <authorList>
            <person name="Jo E."/>
        </authorList>
    </citation>
    <scope>NUCLEOTIDE SEQUENCE</scope>
    <source>
        <tissue evidence="2">Whole body</tissue>
    </source>
</reference>
<evidence type="ECO:0000313" key="3">
    <source>
        <dbReference type="Proteomes" id="UP001187531"/>
    </source>
</evidence>
<sequence length="150" mass="16430">MASQKNYCPEGRFLVSSNAVKSQADMWVMTPTSHLKGSTKNATPAPTPLSIPQTMPIVDNEDMSTAKYLKQVLVSSPSDLEEKEIEVLQETISVLKKDLSAAGAEIAVLRLDLTDAKSYSNALENLIKLKKYLIGSLQKSACFLLIFSSY</sequence>